<comment type="caution">
    <text evidence="1">The sequence shown here is derived from an EMBL/GenBank/DDBJ whole genome shotgun (WGS) entry which is preliminary data.</text>
</comment>
<dbReference type="EMBL" id="AFOJ01000007">
    <property type="protein sequence ID" value="EGM50431.1"/>
    <property type="molecule type" value="Genomic_DNA"/>
</dbReference>
<reference evidence="1 2" key="1">
    <citation type="journal article" date="2011" name="J. Bacteriol.">
        <title>Genome Sequence of Lactobacillus ruminis SPM0211, Isolated from a Fecal Sample from a Healthy Korean.</title>
        <authorList>
            <person name="Lee S."/>
            <person name="Cho Y.J."/>
            <person name="Lee A.H."/>
            <person name="Chun J."/>
            <person name="Ha N.J."/>
            <person name="Ko G."/>
        </authorList>
    </citation>
    <scope>NUCLEOTIDE SEQUENCE [LARGE SCALE GENOMIC DNA]</scope>
    <source>
        <strain evidence="1 2">SPM0211</strain>
    </source>
</reference>
<organism evidence="1 2">
    <name type="scientific">Ligilactobacillus ruminis SPM0211</name>
    <dbReference type="NCBI Taxonomy" id="1040964"/>
    <lineage>
        <taxon>Bacteria</taxon>
        <taxon>Bacillati</taxon>
        <taxon>Bacillota</taxon>
        <taxon>Bacilli</taxon>
        <taxon>Lactobacillales</taxon>
        <taxon>Lactobacillaceae</taxon>
        <taxon>Ligilactobacillus</taxon>
    </lineage>
</organism>
<protein>
    <submittedName>
        <fullName evidence="1">Uncharacterized protein</fullName>
    </submittedName>
</protein>
<proteinExistence type="predicted"/>
<dbReference type="Proteomes" id="UP000002971">
    <property type="component" value="Unassembled WGS sequence"/>
</dbReference>
<name>F7R306_9LACO</name>
<sequence length="83" mass="9826">MENYKGDVLLKKTLKDYCRNHKTNYGFDNPVAREASCLGHLESWVEQAVKEYENSGQITADTRLWINTNIKRMQEFLDELEER</sequence>
<dbReference type="AlphaFoldDB" id="F7R306"/>
<gene>
    <name evidence="1" type="ORF">LRU_02113</name>
</gene>
<evidence type="ECO:0000313" key="2">
    <source>
        <dbReference type="Proteomes" id="UP000002971"/>
    </source>
</evidence>
<accession>F7R306</accession>
<evidence type="ECO:0000313" key="1">
    <source>
        <dbReference type="EMBL" id="EGM50431.1"/>
    </source>
</evidence>